<proteinExistence type="predicted"/>
<accession>A0A0A9G6M7</accession>
<evidence type="ECO:0000313" key="1">
    <source>
        <dbReference type="EMBL" id="JAE18201.1"/>
    </source>
</evidence>
<dbReference type="EMBL" id="GBRH01179695">
    <property type="protein sequence ID" value="JAE18201.1"/>
    <property type="molecule type" value="Transcribed_RNA"/>
</dbReference>
<sequence>MRLDPDCSARRFGLDWALVW</sequence>
<dbReference type="AlphaFoldDB" id="A0A0A9G6M7"/>
<reference evidence="1" key="1">
    <citation type="submission" date="2014-09" db="EMBL/GenBank/DDBJ databases">
        <authorList>
            <person name="Magalhaes I.L.F."/>
            <person name="Oliveira U."/>
            <person name="Santos F.R."/>
            <person name="Vidigal T.H.D.A."/>
            <person name="Brescovit A.D."/>
            <person name="Santos A.J."/>
        </authorList>
    </citation>
    <scope>NUCLEOTIDE SEQUENCE</scope>
    <source>
        <tissue evidence="1">Shoot tissue taken approximately 20 cm above the soil surface</tissue>
    </source>
</reference>
<organism evidence="1">
    <name type="scientific">Arundo donax</name>
    <name type="common">Giant reed</name>
    <name type="synonym">Donax arundinaceus</name>
    <dbReference type="NCBI Taxonomy" id="35708"/>
    <lineage>
        <taxon>Eukaryota</taxon>
        <taxon>Viridiplantae</taxon>
        <taxon>Streptophyta</taxon>
        <taxon>Embryophyta</taxon>
        <taxon>Tracheophyta</taxon>
        <taxon>Spermatophyta</taxon>
        <taxon>Magnoliopsida</taxon>
        <taxon>Liliopsida</taxon>
        <taxon>Poales</taxon>
        <taxon>Poaceae</taxon>
        <taxon>PACMAD clade</taxon>
        <taxon>Arundinoideae</taxon>
        <taxon>Arundineae</taxon>
        <taxon>Arundo</taxon>
    </lineage>
</organism>
<protein>
    <submittedName>
        <fullName evidence="1">Uncharacterized protein</fullName>
    </submittedName>
</protein>
<reference evidence="1" key="2">
    <citation type="journal article" date="2015" name="Data Brief">
        <title>Shoot transcriptome of the giant reed, Arundo donax.</title>
        <authorList>
            <person name="Barrero R.A."/>
            <person name="Guerrero F.D."/>
            <person name="Moolhuijzen P."/>
            <person name="Goolsby J.A."/>
            <person name="Tidwell J."/>
            <person name="Bellgard S.E."/>
            <person name="Bellgard M.I."/>
        </authorList>
    </citation>
    <scope>NUCLEOTIDE SEQUENCE</scope>
    <source>
        <tissue evidence="1">Shoot tissue taken approximately 20 cm above the soil surface</tissue>
    </source>
</reference>
<name>A0A0A9G6M7_ARUDO</name>